<dbReference type="InterPro" id="IPR019208">
    <property type="entry name" value="DUF2097"/>
</dbReference>
<comment type="caution">
    <text evidence="1">The sequence shown here is derived from an EMBL/GenBank/DDBJ whole genome shotgun (WGS) entry which is preliminary data.</text>
</comment>
<gene>
    <name evidence="1" type="ORF">EYH55_06005</name>
</gene>
<dbReference type="Pfam" id="PF09870">
    <property type="entry name" value="DUF2097"/>
    <property type="match status" value="1"/>
</dbReference>
<proteinExistence type="predicted"/>
<organism evidence="1 2">
    <name type="scientific">Methanothermococcus okinawensis</name>
    <dbReference type="NCBI Taxonomy" id="155863"/>
    <lineage>
        <taxon>Archaea</taxon>
        <taxon>Methanobacteriati</taxon>
        <taxon>Methanobacteriota</taxon>
        <taxon>Methanomada group</taxon>
        <taxon>Methanococci</taxon>
        <taxon>Methanococcales</taxon>
        <taxon>Methanococcaceae</taxon>
        <taxon>Methanothermococcus</taxon>
    </lineage>
</organism>
<evidence type="ECO:0000313" key="2">
    <source>
        <dbReference type="Proteomes" id="UP000623215"/>
    </source>
</evidence>
<name>A0A832ZZK9_9EURY</name>
<dbReference type="EMBL" id="DQVW01000115">
    <property type="protein sequence ID" value="HIQ33013.1"/>
    <property type="molecule type" value="Genomic_DNA"/>
</dbReference>
<protein>
    <submittedName>
        <fullName evidence="1">DUF2097 domain-containing protein</fullName>
    </submittedName>
</protein>
<dbReference type="Proteomes" id="UP000623215">
    <property type="component" value="Unassembled WGS sequence"/>
</dbReference>
<sequence>MKKDIEIVVNSEDELYKYLEDIEEGDYFEAYFGRYHVEGVVILKDETFFKLDTERELIGIIDFELKSVLPQLIEVAYTKSDGIRRVLKLVE</sequence>
<evidence type="ECO:0000313" key="1">
    <source>
        <dbReference type="EMBL" id="HIQ33013.1"/>
    </source>
</evidence>
<reference evidence="1" key="1">
    <citation type="journal article" date="2020" name="ISME J.">
        <title>Gammaproteobacteria mediating utilization of methyl-, sulfur- and petroleum organic compounds in deep ocean hydrothermal plumes.</title>
        <authorList>
            <person name="Zhou Z."/>
            <person name="Liu Y."/>
            <person name="Pan J."/>
            <person name="Cron B.R."/>
            <person name="Toner B.M."/>
            <person name="Anantharaman K."/>
            <person name="Breier J.A."/>
            <person name="Dick G.J."/>
            <person name="Li M."/>
        </authorList>
    </citation>
    <scope>NUCLEOTIDE SEQUENCE</scope>
    <source>
        <strain evidence="1">SZUA-1534</strain>
    </source>
</reference>
<dbReference type="AlphaFoldDB" id="A0A832ZZK9"/>
<accession>A0A832ZZK9</accession>